<accession>A0AAV0W676</accession>
<comment type="caution">
    <text evidence="2">The sequence shown here is derived from an EMBL/GenBank/DDBJ whole genome shotgun (WGS) entry which is preliminary data.</text>
</comment>
<feature type="compositionally biased region" description="Low complexity" evidence="1">
    <location>
        <begin position="1"/>
        <end position="12"/>
    </location>
</feature>
<sequence>MPKTGTTLLFRRGGIGGGDKGATRAKEKKIRLPVGRLAKADAAATTVVLSLQLCATAGSSSLSRTRSGR</sequence>
<name>A0AAV0W676_9HEMI</name>
<dbReference type="AlphaFoldDB" id="A0AAV0W676"/>
<evidence type="ECO:0000313" key="2">
    <source>
        <dbReference type="EMBL" id="CAI6351314.1"/>
    </source>
</evidence>
<protein>
    <recommendedName>
        <fullName evidence="4">Histone H2A</fullName>
    </recommendedName>
</protein>
<evidence type="ECO:0000256" key="1">
    <source>
        <dbReference type="SAM" id="MobiDB-lite"/>
    </source>
</evidence>
<reference evidence="2 3" key="1">
    <citation type="submission" date="2023-01" db="EMBL/GenBank/DDBJ databases">
        <authorList>
            <person name="Whitehead M."/>
        </authorList>
    </citation>
    <scope>NUCLEOTIDE SEQUENCE [LARGE SCALE GENOMIC DNA]</scope>
</reference>
<proteinExistence type="predicted"/>
<keyword evidence="3" id="KW-1185">Reference proteome</keyword>
<dbReference type="EMBL" id="CARXXK010000001">
    <property type="protein sequence ID" value="CAI6351314.1"/>
    <property type="molecule type" value="Genomic_DNA"/>
</dbReference>
<organism evidence="2 3">
    <name type="scientific">Macrosiphum euphorbiae</name>
    <name type="common">potato aphid</name>
    <dbReference type="NCBI Taxonomy" id="13131"/>
    <lineage>
        <taxon>Eukaryota</taxon>
        <taxon>Metazoa</taxon>
        <taxon>Ecdysozoa</taxon>
        <taxon>Arthropoda</taxon>
        <taxon>Hexapoda</taxon>
        <taxon>Insecta</taxon>
        <taxon>Pterygota</taxon>
        <taxon>Neoptera</taxon>
        <taxon>Paraneoptera</taxon>
        <taxon>Hemiptera</taxon>
        <taxon>Sternorrhyncha</taxon>
        <taxon>Aphidomorpha</taxon>
        <taxon>Aphidoidea</taxon>
        <taxon>Aphididae</taxon>
        <taxon>Macrosiphini</taxon>
        <taxon>Macrosiphum</taxon>
    </lineage>
</organism>
<gene>
    <name evidence="2" type="ORF">MEUPH1_LOCUS7672</name>
</gene>
<dbReference type="Proteomes" id="UP001160148">
    <property type="component" value="Unassembled WGS sequence"/>
</dbReference>
<feature type="region of interest" description="Disordered" evidence="1">
    <location>
        <begin position="1"/>
        <end position="23"/>
    </location>
</feature>
<evidence type="ECO:0008006" key="4">
    <source>
        <dbReference type="Google" id="ProtNLM"/>
    </source>
</evidence>
<evidence type="ECO:0000313" key="3">
    <source>
        <dbReference type="Proteomes" id="UP001160148"/>
    </source>
</evidence>